<dbReference type="InterPro" id="IPR036388">
    <property type="entry name" value="WH-like_DNA-bd_sf"/>
</dbReference>
<dbReference type="Gene3D" id="1.10.10.10">
    <property type="entry name" value="Winged helix-like DNA-binding domain superfamily/Winged helix DNA-binding domain"/>
    <property type="match status" value="1"/>
</dbReference>
<dbReference type="InterPro" id="IPR053926">
    <property type="entry name" value="RecX_HTH_1st"/>
</dbReference>
<dbReference type="EMBL" id="JAYMFH010000003">
    <property type="protein sequence ID" value="MEC4294279.1"/>
    <property type="molecule type" value="Genomic_DNA"/>
</dbReference>
<dbReference type="Pfam" id="PF21982">
    <property type="entry name" value="RecX_HTH1"/>
    <property type="match status" value="1"/>
</dbReference>
<feature type="region of interest" description="Disordered" evidence="1">
    <location>
        <begin position="20"/>
        <end position="43"/>
    </location>
</feature>
<organism evidence="3 4">
    <name type="scientific">Adlercreutzia shanghongiae</name>
    <dbReference type="NCBI Taxonomy" id="3111773"/>
    <lineage>
        <taxon>Bacteria</taxon>
        <taxon>Bacillati</taxon>
        <taxon>Actinomycetota</taxon>
        <taxon>Coriobacteriia</taxon>
        <taxon>Eggerthellales</taxon>
        <taxon>Eggerthellaceae</taxon>
        <taxon>Adlercreutzia</taxon>
    </lineage>
</organism>
<sequence length="234" mass="26199">MPDKAAILASLRADIAALEAGQSAPDSRSDRFSSSEPRDQHARTVLAPSAFELGNGRMGERAGHDAASENEGAADKTADMAYRRILRWVSVRERSSAYLRDRLLKDDFAPADVEEALSRAARVCIVDDRRYADALIRMRLTAGKGLRDAEREIAELGINPASLDAWIEHHEQGRDFEVQRALTALRRRPPRAKQAREAAFRRLVNQGFATDIASCAARKWYEEREREGDSRDHS</sequence>
<feature type="compositionally biased region" description="Basic and acidic residues" evidence="1">
    <location>
        <begin position="27"/>
        <end position="42"/>
    </location>
</feature>
<accession>A0ABU6IXM8</accession>
<feature type="domain" description="RecX first three-helical" evidence="2">
    <location>
        <begin position="81"/>
        <end position="119"/>
    </location>
</feature>
<name>A0ABU6IXM8_9ACTN</name>
<reference evidence="3 4" key="1">
    <citation type="submission" date="2024-01" db="EMBL/GenBank/DDBJ databases">
        <title>novel species in genus Adlercreutzia.</title>
        <authorList>
            <person name="Liu X."/>
        </authorList>
    </citation>
    <scope>NUCLEOTIDE SEQUENCE [LARGE SCALE GENOMIC DNA]</scope>
    <source>
        <strain evidence="3 4">R22</strain>
    </source>
</reference>
<evidence type="ECO:0000256" key="1">
    <source>
        <dbReference type="SAM" id="MobiDB-lite"/>
    </source>
</evidence>
<keyword evidence="4" id="KW-1185">Reference proteome</keyword>
<gene>
    <name evidence="3" type="ORF">VJ920_03020</name>
</gene>
<dbReference type="RefSeq" id="WP_326454392.1">
    <property type="nucleotide sequence ID" value="NZ_JAYMFH010000003.1"/>
</dbReference>
<comment type="caution">
    <text evidence="3">The sequence shown here is derived from an EMBL/GenBank/DDBJ whole genome shotgun (WGS) entry which is preliminary data.</text>
</comment>
<evidence type="ECO:0000313" key="3">
    <source>
        <dbReference type="EMBL" id="MEC4294279.1"/>
    </source>
</evidence>
<evidence type="ECO:0000259" key="2">
    <source>
        <dbReference type="Pfam" id="PF21982"/>
    </source>
</evidence>
<evidence type="ECO:0000313" key="4">
    <source>
        <dbReference type="Proteomes" id="UP001343724"/>
    </source>
</evidence>
<protein>
    <submittedName>
        <fullName evidence="3">RecX family transcriptional regulator</fullName>
    </submittedName>
</protein>
<dbReference type="Proteomes" id="UP001343724">
    <property type="component" value="Unassembled WGS sequence"/>
</dbReference>
<proteinExistence type="predicted"/>